<keyword evidence="1" id="KW-0067">ATP-binding</keyword>
<proteinExistence type="predicted"/>
<keyword evidence="1" id="KW-0347">Helicase</keyword>
<reference evidence="1 2" key="3">
    <citation type="submission" date="2019-11" db="EMBL/GenBank/DDBJ databases">
        <title>A de novo genome assembly of a pear dwarfing rootstock.</title>
        <authorList>
            <person name="Wang F."/>
            <person name="Wang J."/>
            <person name="Li S."/>
            <person name="Zhang Y."/>
            <person name="Fang M."/>
            <person name="Ma L."/>
            <person name="Zhao Y."/>
            <person name="Jiang S."/>
        </authorList>
    </citation>
    <scope>NUCLEOTIDE SEQUENCE [LARGE SCALE GENOMIC DNA]</scope>
    <source>
        <strain evidence="1">S2</strain>
        <tissue evidence="1">Leaf</tissue>
    </source>
</reference>
<protein>
    <submittedName>
        <fullName evidence="1">DEAD-box ATP-dependent RNA helicase 24-like</fullName>
    </submittedName>
</protein>
<name>A0A5N5FUH6_9ROSA</name>
<gene>
    <name evidence="1" type="ORF">D8674_006410</name>
</gene>
<dbReference type="GO" id="GO:0004386">
    <property type="term" value="F:helicase activity"/>
    <property type="evidence" value="ECO:0007669"/>
    <property type="project" value="UniProtKB-KW"/>
</dbReference>
<keyword evidence="1" id="KW-0378">Hydrolase</keyword>
<keyword evidence="2" id="KW-1185">Reference proteome</keyword>
<reference evidence="2" key="2">
    <citation type="submission" date="2019-10" db="EMBL/GenBank/DDBJ databases">
        <title>A de novo genome assembly of a pear dwarfing rootstock.</title>
        <authorList>
            <person name="Wang F."/>
            <person name="Wang J."/>
            <person name="Li S."/>
            <person name="Zhang Y."/>
            <person name="Fang M."/>
            <person name="Ma L."/>
            <person name="Zhao Y."/>
            <person name="Jiang S."/>
        </authorList>
    </citation>
    <scope>NUCLEOTIDE SEQUENCE [LARGE SCALE GENOMIC DNA]</scope>
</reference>
<dbReference type="EMBL" id="SMOL01000559">
    <property type="protein sequence ID" value="KAB2606693.1"/>
    <property type="molecule type" value="Genomic_DNA"/>
</dbReference>
<evidence type="ECO:0000313" key="2">
    <source>
        <dbReference type="Proteomes" id="UP000327157"/>
    </source>
</evidence>
<comment type="caution">
    <text evidence="1">The sequence shown here is derived from an EMBL/GenBank/DDBJ whole genome shotgun (WGS) entry which is preliminary data.</text>
</comment>
<dbReference type="Proteomes" id="UP000327157">
    <property type="component" value="Chromosome 11"/>
</dbReference>
<sequence>MGNCGGLDVVSGGSTSGCGRLERLAQPYGADAVTKYRRKRRKIAAEGICVC</sequence>
<keyword evidence="1" id="KW-0547">Nucleotide-binding</keyword>
<organism evidence="1 2">
    <name type="scientific">Pyrus ussuriensis x Pyrus communis</name>
    <dbReference type="NCBI Taxonomy" id="2448454"/>
    <lineage>
        <taxon>Eukaryota</taxon>
        <taxon>Viridiplantae</taxon>
        <taxon>Streptophyta</taxon>
        <taxon>Embryophyta</taxon>
        <taxon>Tracheophyta</taxon>
        <taxon>Spermatophyta</taxon>
        <taxon>Magnoliopsida</taxon>
        <taxon>eudicotyledons</taxon>
        <taxon>Gunneridae</taxon>
        <taxon>Pentapetalae</taxon>
        <taxon>rosids</taxon>
        <taxon>fabids</taxon>
        <taxon>Rosales</taxon>
        <taxon>Rosaceae</taxon>
        <taxon>Amygdaloideae</taxon>
        <taxon>Maleae</taxon>
        <taxon>Pyrus</taxon>
    </lineage>
</organism>
<reference evidence="1 2" key="1">
    <citation type="submission" date="2019-09" db="EMBL/GenBank/DDBJ databases">
        <authorList>
            <person name="Ou C."/>
        </authorList>
    </citation>
    <scope>NUCLEOTIDE SEQUENCE [LARGE SCALE GENOMIC DNA]</scope>
    <source>
        <strain evidence="1">S2</strain>
        <tissue evidence="1">Leaf</tissue>
    </source>
</reference>
<evidence type="ECO:0000313" key="1">
    <source>
        <dbReference type="EMBL" id="KAB2606693.1"/>
    </source>
</evidence>
<accession>A0A5N5FUH6</accession>
<dbReference type="AlphaFoldDB" id="A0A5N5FUH6"/>